<evidence type="ECO:0000256" key="6">
    <source>
        <dbReference type="ARBA" id="ARBA00023136"/>
    </source>
</evidence>
<evidence type="ECO:0000256" key="1">
    <source>
        <dbReference type="ARBA" id="ARBA00004477"/>
    </source>
</evidence>
<dbReference type="Pfam" id="PF06762">
    <property type="entry name" value="LMF1"/>
    <property type="match status" value="1"/>
</dbReference>
<feature type="signal peptide" evidence="10">
    <location>
        <begin position="1"/>
        <end position="26"/>
    </location>
</feature>
<dbReference type="EMBL" id="JAFCMP010000518">
    <property type="protein sequence ID" value="KAG5178104.1"/>
    <property type="molecule type" value="Genomic_DNA"/>
</dbReference>
<keyword evidence="10" id="KW-0732">Signal</keyword>
<keyword evidence="5 9" id="KW-1133">Transmembrane helix</keyword>
<evidence type="ECO:0000313" key="13">
    <source>
        <dbReference type="EMBL" id="KAG5178104.1"/>
    </source>
</evidence>
<evidence type="ECO:0000256" key="2">
    <source>
        <dbReference type="ARBA" id="ARBA00005512"/>
    </source>
</evidence>
<gene>
    <name evidence="13" type="ORF">JKP88DRAFT_264809</name>
</gene>
<evidence type="ECO:0000256" key="8">
    <source>
        <dbReference type="ARBA" id="ARBA00040643"/>
    </source>
</evidence>
<keyword evidence="3 9" id="KW-0812">Transmembrane</keyword>
<comment type="similarity">
    <text evidence="2">Belongs to the lipase maturation factor family.</text>
</comment>
<dbReference type="InterPro" id="IPR057434">
    <property type="entry name" value="LMF1/2_N"/>
</dbReference>
<dbReference type="GO" id="GO:0051604">
    <property type="term" value="P:protein maturation"/>
    <property type="evidence" value="ECO:0007669"/>
    <property type="project" value="InterPro"/>
</dbReference>
<evidence type="ECO:0000256" key="7">
    <source>
        <dbReference type="ARBA" id="ARBA00023180"/>
    </source>
</evidence>
<dbReference type="PANTHER" id="PTHR14463:SF5">
    <property type="entry name" value="LIPASE MATURATION FACTOR 2"/>
    <property type="match status" value="1"/>
</dbReference>
<evidence type="ECO:0000256" key="10">
    <source>
        <dbReference type="SAM" id="SignalP"/>
    </source>
</evidence>
<dbReference type="PANTHER" id="PTHR14463">
    <property type="entry name" value="LIPASE MATURATION FACTOR"/>
    <property type="match status" value="1"/>
</dbReference>
<dbReference type="InterPro" id="IPR009613">
    <property type="entry name" value="LMF"/>
</dbReference>
<comment type="caution">
    <text evidence="13">The sequence shown here is derived from an EMBL/GenBank/DDBJ whole genome shotgun (WGS) entry which is preliminary data.</text>
</comment>
<dbReference type="GO" id="GO:0005789">
    <property type="term" value="C:endoplasmic reticulum membrane"/>
    <property type="evidence" value="ECO:0007669"/>
    <property type="project" value="UniProtKB-SubCell"/>
</dbReference>
<sequence>MCCRRGGARPAAFAALFVLYLTVVRAGGPFLSFQWDTLLLETGALAALYAPGAYPPTRLLLRFLFFKLMLMAGMVKLQSNCPTWSALTATQYHYATQCLPTALAWWAHQLPPLLHKATVAATLVIEIPAAFLLIAPLAPVRRVGVVLQLLLQVSIALTGNYTFFNLLTALLCVPAWERDSYKINDDDQPQVEGHRTGQRHRSRRLERLLAFGTAAALSMCAIFMFEVSDTSLDSNAQQQQQQQPWWQRSELRLAHTSAQYDAVMARVLPTTMCAVMLWLLVSVTVEVVRAKGATAKLTAAIRGAVAHGLFALSTFQFQTMSRAPAALYHNPLLQSLHRRLSPWNLTSSYGLFRSMTGVGSGGVVARPEVVMSGSMDGQEWTEIDFKFKPGGVGIAPLQVAPYQPRLDWQMWFVALASYGHHPWVLSLVHKLHHGCGNAIALLDESRYPFKGAPPAYIKADLYQYDFTRVNTSWAAATLHSPPQQAIICSDGVGSSDGSGDGGADAGCVPRGQWWYRRHVKQYFPPLEKDNASLLQFLQHNGLPSGGCVPLATDTCGKLRVDVGTVFGGKHERATVAGAAICNAVAAVRNEGIRGWCTVMGVCMVLARLRAMMLRAKGRVSSGAGKAKTE</sequence>
<feature type="transmembrane region" description="Helical" evidence="9">
    <location>
        <begin position="149"/>
        <end position="173"/>
    </location>
</feature>
<dbReference type="Pfam" id="PF25179">
    <property type="entry name" value="LMF1_C"/>
    <property type="match status" value="1"/>
</dbReference>
<keyword evidence="7" id="KW-0325">Glycoprotein</keyword>
<dbReference type="OrthoDB" id="434126at2759"/>
<accession>A0A836CA05</accession>
<feature type="domain" description="Lipase maturation factor 1/2 C-terminal" evidence="12">
    <location>
        <begin position="345"/>
        <end position="472"/>
    </location>
</feature>
<reference evidence="13" key="1">
    <citation type="submission" date="2021-02" db="EMBL/GenBank/DDBJ databases">
        <title>First Annotated Genome of the Yellow-green Alga Tribonema minus.</title>
        <authorList>
            <person name="Mahan K.M."/>
        </authorList>
    </citation>
    <scope>NUCLEOTIDE SEQUENCE</scope>
    <source>
        <strain evidence="13">UTEX B ZZ1240</strain>
    </source>
</reference>
<keyword evidence="6 9" id="KW-0472">Membrane</keyword>
<feature type="transmembrane region" description="Helical" evidence="9">
    <location>
        <begin position="208"/>
        <end position="225"/>
    </location>
</feature>
<organism evidence="13 14">
    <name type="scientific">Tribonema minus</name>
    <dbReference type="NCBI Taxonomy" id="303371"/>
    <lineage>
        <taxon>Eukaryota</taxon>
        <taxon>Sar</taxon>
        <taxon>Stramenopiles</taxon>
        <taxon>Ochrophyta</taxon>
        <taxon>PX clade</taxon>
        <taxon>Xanthophyceae</taxon>
        <taxon>Tribonematales</taxon>
        <taxon>Tribonemataceae</taxon>
        <taxon>Tribonema</taxon>
    </lineage>
</organism>
<evidence type="ECO:0000259" key="12">
    <source>
        <dbReference type="Pfam" id="PF25179"/>
    </source>
</evidence>
<evidence type="ECO:0000259" key="11">
    <source>
        <dbReference type="Pfam" id="PF06762"/>
    </source>
</evidence>
<keyword evidence="14" id="KW-1185">Reference proteome</keyword>
<dbReference type="InterPro" id="IPR057433">
    <property type="entry name" value="LMF1/2_C"/>
</dbReference>
<dbReference type="AlphaFoldDB" id="A0A836CA05"/>
<feature type="transmembrane region" description="Helical" evidence="9">
    <location>
        <begin position="267"/>
        <end position="287"/>
    </location>
</feature>
<evidence type="ECO:0000256" key="4">
    <source>
        <dbReference type="ARBA" id="ARBA00022824"/>
    </source>
</evidence>
<dbReference type="Proteomes" id="UP000664859">
    <property type="component" value="Unassembled WGS sequence"/>
</dbReference>
<proteinExistence type="inferred from homology"/>
<evidence type="ECO:0000256" key="9">
    <source>
        <dbReference type="SAM" id="Phobius"/>
    </source>
</evidence>
<evidence type="ECO:0000313" key="14">
    <source>
        <dbReference type="Proteomes" id="UP000664859"/>
    </source>
</evidence>
<feature type="chain" id="PRO_5032661979" description="Lipase maturation factor 2" evidence="10">
    <location>
        <begin position="27"/>
        <end position="629"/>
    </location>
</feature>
<feature type="domain" description="Lipase maturation factor 1/2 N-terminal" evidence="11">
    <location>
        <begin position="32"/>
        <end position="175"/>
    </location>
</feature>
<comment type="subcellular location">
    <subcellularLocation>
        <location evidence="1">Endoplasmic reticulum membrane</location>
        <topology evidence="1">Multi-pass membrane protein</topology>
    </subcellularLocation>
</comment>
<keyword evidence="4" id="KW-0256">Endoplasmic reticulum</keyword>
<protein>
    <recommendedName>
        <fullName evidence="8">Lipase maturation factor 2</fullName>
    </recommendedName>
</protein>
<name>A0A836CA05_9STRA</name>
<evidence type="ECO:0000256" key="5">
    <source>
        <dbReference type="ARBA" id="ARBA00022989"/>
    </source>
</evidence>
<evidence type="ECO:0000256" key="3">
    <source>
        <dbReference type="ARBA" id="ARBA00022692"/>
    </source>
</evidence>
<feature type="transmembrane region" description="Helical" evidence="9">
    <location>
        <begin position="117"/>
        <end position="137"/>
    </location>
</feature>
<feature type="transmembrane region" description="Helical" evidence="9">
    <location>
        <begin position="299"/>
        <end position="317"/>
    </location>
</feature>